<keyword evidence="1" id="KW-0812">Transmembrane</keyword>
<gene>
    <name evidence="2" type="ORF">N1032_23025</name>
</gene>
<evidence type="ECO:0000313" key="2">
    <source>
        <dbReference type="EMBL" id="MCS5736605.1"/>
    </source>
</evidence>
<name>A0ABT2H9I4_9MICO</name>
<dbReference type="EMBL" id="JANLCJ010000078">
    <property type="protein sequence ID" value="MCS5736605.1"/>
    <property type="molecule type" value="Genomic_DNA"/>
</dbReference>
<dbReference type="Proteomes" id="UP001165586">
    <property type="component" value="Unassembled WGS sequence"/>
</dbReference>
<sequence length="51" mass="5722">MAYLKDLFTAYDWSGFAFEEYRMAGLIVLSFLVPVAIGAVGLTFIESRRKG</sequence>
<keyword evidence="1" id="KW-0472">Membrane</keyword>
<dbReference type="RefSeq" id="WP_259542648.1">
    <property type="nucleotide sequence ID" value="NZ_JANLCJ010000078.1"/>
</dbReference>
<evidence type="ECO:0000313" key="3">
    <source>
        <dbReference type="Proteomes" id="UP001165586"/>
    </source>
</evidence>
<evidence type="ECO:0008006" key="4">
    <source>
        <dbReference type="Google" id="ProtNLM"/>
    </source>
</evidence>
<reference evidence="2" key="1">
    <citation type="submission" date="2022-08" db="EMBL/GenBank/DDBJ databases">
        <authorList>
            <person name="Deng Y."/>
            <person name="Han X.-F."/>
            <person name="Zhang Y.-Q."/>
        </authorList>
    </citation>
    <scope>NUCLEOTIDE SEQUENCE</scope>
    <source>
        <strain evidence="2">CPCC 203386</strain>
    </source>
</reference>
<organism evidence="2 3">
    <name type="scientific">Herbiconiux daphne</name>
    <dbReference type="NCBI Taxonomy" id="2970914"/>
    <lineage>
        <taxon>Bacteria</taxon>
        <taxon>Bacillati</taxon>
        <taxon>Actinomycetota</taxon>
        <taxon>Actinomycetes</taxon>
        <taxon>Micrococcales</taxon>
        <taxon>Microbacteriaceae</taxon>
        <taxon>Herbiconiux</taxon>
    </lineage>
</organism>
<accession>A0ABT2H9I4</accession>
<comment type="caution">
    <text evidence="2">The sequence shown here is derived from an EMBL/GenBank/DDBJ whole genome shotgun (WGS) entry which is preliminary data.</text>
</comment>
<keyword evidence="3" id="KW-1185">Reference proteome</keyword>
<protein>
    <recommendedName>
        <fullName evidence="4">ABC transporter permease</fullName>
    </recommendedName>
</protein>
<proteinExistence type="predicted"/>
<keyword evidence="1" id="KW-1133">Transmembrane helix</keyword>
<evidence type="ECO:0000256" key="1">
    <source>
        <dbReference type="SAM" id="Phobius"/>
    </source>
</evidence>
<feature type="transmembrane region" description="Helical" evidence="1">
    <location>
        <begin position="23"/>
        <end position="45"/>
    </location>
</feature>